<dbReference type="STRING" id="946362.F2ULD8"/>
<dbReference type="InterPro" id="IPR019775">
    <property type="entry name" value="WD40_repeat_CS"/>
</dbReference>
<dbReference type="InterPro" id="IPR001680">
    <property type="entry name" value="WD40_rpt"/>
</dbReference>
<feature type="compositionally biased region" description="Basic residues" evidence="6">
    <location>
        <begin position="268"/>
        <end position="293"/>
    </location>
</feature>
<dbReference type="AlphaFoldDB" id="F2ULD8"/>
<dbReference type="GeneID" id="16070553"/>
<dbReference type="OrthoDB" id="196858at2759"/>
<dbReference type="InterPro" id="IPR037850">
    <property type="entry name" value="RBBP5/Swd1"/>
</dbReference>
<evidence type="ECO:0000256" key="5">
    <source>
        <dbReference type="PROSITE-ProRule" id="PRU00221"/>
    </source>
</evidence>
<dbReference type="RefSeq" id="XP_004990000.1">
    <property type="nucleotide sequence ID" value="XM_004989943.1"/>
</dbReference>
<evidence type="ECO:0000256" key="4">
    <source>
        <dbReference type="ARBA" id="ARBA00023242"/>
    </source>
</evidence>
<feature type="repeat" description="WD" evidence="5">
    <location>
        <begin position="31"/>
        <end position="60"/>
    </location>
</feature>
<proteinExistence type="predicted"/>
<dbReference type="SMART" id="SM00320">
    <property type="entry name" value="WD40"/>
    <property type="match status" value="2"/>
</dbReference>
<comment type="subcellular location">
    <subcellularLocation>
        <location evidence="1">Nucleus</location>
    </subcellularLocation>
</comment>
<dbReference type="PANTHER" id="PTHR44040:SF1">
    <property type="entry name" value="RETINOBLASTOMA-BINDING PROTEIN 5"/>
    <property type="match status" value="1"/>
</dbReference>
<dbReference type="InterPro" id="IPR015943">
    <property type="entry name" value="WD40/YVTN_repeat-like_dom_sf"/>
</dbReference>
<sequence length="324" mass="35757">MQTPLLDPFGTKIPDVIEHTLEEGIALTSKFNRKGSLLATGCSDGKVVLWDFDTKSPATSLDKHTMAVLGLSWSRNGRKLLTWAADQTVVVFDVKKGKACFRKSLSCVAKACAIHPRNEHMLLVCPAALDPLLITIKPDPGNEGMCIQESEHVIPIMASAPEGVQTHLGPTACFSRRGERMYFGTSWGTVDVYDTATRTRIQSVQLQLQRNEEPFAPGEELLYLPSDPIVDTISAQEKADIERQQKEEERIASMYERRLKEVTALRGKLQHHAGRRQQLLRKKKKSGKRVKKKGASDAQPKTKKTKATTPTAAPAAEASTATTQ</sequence>
<dbReference type="Gene3D" id="2.130.10.10">
    <property type="entry name" value="YVTN repeat-like/Quinoprotein amine dehydrogenase"/>
    <property type="match status" value="1"/>
</dbReference>
<dbReference type="GO" id="GO:0048188">
    <property type="term" value="C:Set1C/COMPASS complex"/>
    <property type="evidence" value="ECO:0007669"/>
    <property type="project" value="InterPro"/>
</dbReference>
<dbReference type="PROSITE" id="PS50082">
    <property type="entry name" value="WD_REPEATS_2"/>
    <property type="match status" value="2"/>
</dbReference>
<organism evidence="8">
    <name type="scientific">Salpingoeca rosetta (strain ATCC 50818 / BSB-021)</name>
    <dbReference type="NCBI Taxonomy" id="946362"/>
    <lineage>
        <taxon>Eukaryota</taxon>
        <taxon>Choanoflagellata</taxon>
        <taxon>Craspedida</taxon>
        <taxon>Salpingoecidae</taxon>
        <taxon>Salpingoeca</taxon>
    </lineage>
</organism>
<dbReference type="Pfam" id="PF00400">
    <property type="entry name" value="WD40"/>
    <property type="match status" value="2"/>
</dbReference>
<keyword evidence="2 5" id="KW-0853">WD repeat</keyword>
<feature type="compositionally biased region" description="Low complexity" evidence="6">
    <location>
        <begin position="307"/>
        <end position="324"/>
    </location>
</feature>
<keyword evidence="8" id="KW-1185">Reference proteome</keyword>
<protein>
    <submittedName>
        <fullName evidence="7">Uncharacterized protein</fullName>
    </submittedName>
</protein>
<name>F2ULD8_SALR5</name>
<evidence type="ECO:0000256" key="1">
    <source>
        <dbReference type="ARBA" id="ARBA00004123"/>
    </source>
</evidence>
<dbReference type="SUPFAM" id="SSF50978">
    <property type="entry name" value="WD40 repeat-like"/>
    <property type="match status" value="1"/>
</dbReference>
<dbReference type="PROSITE" id="PS00678">
    <property type="entry name" value="WD_REPEATS_1"/>
    <property type="match status" value="1"/>
</dbReference>
<accession>F2ULD8</accession>
<dbReference type="PANTHER" id="PTHR44040">
    <property type="entry name" value="RETINOBLASTOMA-BINDING PROTEIN 5"/>
    <property type="match status" value="1"/>
</dbReference>
<dbReference type="InParanoid" id="F2ULD8"/>
<dbReference type="KEGG" id="sre:PTSG_09572"/>
<evidence type="ECO:0000256" key="3">
    <source>
        <dbReference type="ARBA" id="ARBA00022737"/>
    </source>
</evidence>
<dbReference type="Proteomes" id="UP000007799">
    <property type="component" value="Unassembled WGS sequence"/>
</dbReference>
<feature type="repeat" description="WD" evidence="5">
    <location>
        <begin position="61"/>
        <end position="102"/>
    </location>
</feature>
<keyword evidence="3" id="KW-0677">Repeat</keyword>
<keyword evidence="4" id="KW-0539">Nucleus</keyword>
<reference evidence="7" key="1">
    <citation type="submission" date="2009-08" db="EMBL/GenBank/DDBJ databases">
        <title>Annotation of Salpingoeca rosetta.</title>
        <authorList>
            <consortium name="The Broad Institute Genome Sequencing Platform"/>
            <person name="Russ C."/>
            <person name="Cuomo C."/>
            <person name="Burger G."/>
            <person name="Gray M.W."/>
            <person name="Holland P.W.H."/>
            <person name="King N."/>
            <person name="Lang F.B.F."/>
            <person name="Roger A.J."/>
            <person name="Ruiz-Trillo I."/>
            <person name="Young S.K."/>
            <person name="Zeng Q."/>
            <person name="Gargeya S."/>
            <person name="Alvarado L."/>
            <person name="Berlin A."/>
            <person name="Chapman S.B."/>
            <person name="Chen Z."/>
            <person name="Freedman E."/>
            <person name="Gellesch M."/>
            <person name="Goldberg J."/>
            <person name="Griggs A."/>
            <person name="Gujja S."/>
            <person name="Heilman E."/>
            <person name="Heiman D."/>
            <person name="Howarth C."/>
            <person name="Mehta T."/>
            <person name="Neiman D."/>
            <person name="Pearson M."/>
            <person name="Roberts A."/>
            <person name="Saif S."/>
            <person name="Shea T."/>
            <person name="Shenoy N."/>
            <person name="Sisk P."/>
            <person name="Stolte C."/>
            <person name="Sykes S."/>
            <person name="White J."/>
            <person name="Yandava C."/>
            <person name="Haas B."/>
            <person name="Nusbaum C."/>
            <person name="Birren B."/>
        </authorList>
    </citation>
    <scope>NUCLEOTIDE SEQUENCE [LARGE SCALE GENOMIC DNA]</scope>
    <source>
        <strain evidence="7">ATCC 50818</strain>
    </source>
</reference>
<evidence type="ECO:0000256" key="2">
    <source>
        <dbReference type="ARBA" id="ARBA00022574"/>
    </source>
</evidence>
<evidence type="ECO:0000313" key="7">
    <source>
        <dbReference type="EMBL" id="EGD77937.1"/>
    </source>
</evidence>
<dbReference type="InterPro" id="IPR036322">
    <property type="entry name" value="WD40_repeat_dom_sf"/>
</dbReference>
<dbReference type="EMBL" id="GL832980">
    <property type="protein sequence ID" value="EGD77937.1"/>
    <property type="molecule type" value="Genomic_DNA"/>
</dbReference>
<gene>
    <name evidence="7" type="ORF">PTSG_09572</name>
</gene>
<evidence type="ECO:0000256" key="6">
    <source>
        <dbReference type="SAM" id="MobiDB-lite"/>
    </source>
</evidence>
<feature type="region of interest" description="Disordered" evidence="6">
    <location>
        <begin position="267"/>
        <end position="324"/>
    </location>
</feature>
<evidence type="ECO:0000313" key="8">
    <source>
        <dbReference type="Proteomes" id="UP000007799"/>
    </source>
</evidence>
<dbReference type="eggNOG" id="KOG1273">
    <property type="taxonomic scope" value="Eukaryota"/>
</dbReference>